<evidence type="ECO:0000313" key="4">
    <source>
        <dbReference type="Proteomes" id="UP000679220"/>
    </source>
</evidence>
<reference evidence="3" key="2">
    <citation type="submission" date="2021-04" db="EMBL/GenBank/DDBJ databases">
        <authorList>
            <person name="Zhang T."/>
            <person name="Zhang Y."/>
            <person name="Lu D."/>
            <person name="Zuo D."/>
            <person name="Du Z."/>
        </authorList>
    </citation>
    <scope>NUCLEOTIDE SEQUENCE</scope>
    <source>
        <strain evidence="3">JR1</strain>
    </source>
</reference>
<accession>A0A941F1Y3</accession>
<dbReference type="AlphaFoldDB" id="A0A941F1Y3"/>
<feature type="domain" description="Glycoside hydrolase 123 N-terminal" evidence="2">
    <location>
        <begin position="55"/>
        <end position="192"/>
    </location>
</feature>
<dbReference type="RefSeq" id="WP_212189147.1">
    <property type="nucleotide sequence ID" value="NZ_JAGTAR010000008.1"/>
</dbReference>
<dbReference type="InterPro" id="IPR053850">
    <property type="entry name" value="Glyco_hydro_123_N_2"/>
</dbReference>
<dbReference type="InterPro" id="IPR025150">
    <property type="entry name" value="GH123_cat"/>
</dbReference>
<feature type="domain" description="Glycoside hydrolase 123 catalytic" evidence="1">
    <location>
        <begin position="228"/>
        <end position="530"/>
    </location>
</feature>
<evidence type="ECO:0000259" key="1">
    <source>
        <dbReference type="Pfam" id="PF13320"/>
    </source>
</evidence>
<sequence length="584" mass="67477">MKIYIVFALAGLFLLTSCYNQRPDISYSTFSEIDNPDPKNQEEWLATGRGLHLSFGSKDVKYMKGKVPMLAVVKDKQIHAWKGETVSFQAVLWSSYDVKQVECVWDDFVSEEGITISKDIIQTRYMRYMLGDVSFVNDKSLALKQRDSTLLPDMLDSLPCIDMEAQSVRPIWFTIQVPREAKAGIYKTALKVYSKENPPQELRLNLQVIEKTLPPTDDWRFQTNMCINPVEIAHWHNAPLWGEQHFNELQPYVELMKRAGQKSITAYLFDHYNDVGAPLVQWVKQSNGQVVADFTNFDKWITFLLDNGITSQIDCYAFEPNISNSLTILDEATGKRQLKELKVQDDGRLIKACYTNIINHLLKKQWFDKTVFVVNEGPTEEVTRLKQLLHEVNKDVKLELLAHEWTSGLLKDVYAANVPSQFSNLKEWFRIRHQKGLETSYQLDANSQFPNVFLHSPSAESAWFGWYAAAQGIDGIHIEAFNNWLPNPLTNARQEFRSSGSNYLIYPDAKSSIRFERLIEGIQDFEKILLMRDELEGMDDETSRRKLELLDEVLSDFVIERIPRESASQMVREGQELLKELHHQ</sequence>
<dbReference type="Proteomes" id="UP000679220">
    <property type="component" value="Unassembled WGS sequence"/>
</dbReference>
<keyword evidence="4" id="KW-1185">Reference proteome</keyword>
<name>A0A941F1Y3_9BACT</name>
<proteinExistence type="predicted"/>
<gene>
    <name evidence="3" type="ORF">KDU71_06695</name>
</gene>
<evidence type="ECO:0000259" key="2">
    <source>
        <dbReference type="Pfam" id="PF22680"/>
    </source>
</evidence>
<comment type="caution">
    <text evidence="3">The sequence shown here is derived from an EMBL/GenBank/DDBJ whole genome shotgun (WGS) entry which is preliminary data.</text>
</comment>
<dbReference type="Pfam" id="PF22680">
    <property type="entry name" value="Glyco_hydro_123_N_2"/>
    <property type="match status" value="1"/>
</dbReference>
<evidence type="ECO:0000313" key="3">
    <source>
        <dbReference type="EMBL" id="MBR8535241.1"/>
    </source>
</evidence>
<organism evidence="3 4">
    <name type="scientific">Carboxylicivirga sediminis</name>
    <dbReference type="NCBI Taxonomy" id="2006564"/>
    <lineage>
        <taxon>Bacteria</taxon>
        <taxon>Pseudomonadati</taxon>
        <taxon>Bacteroidota</taxon>
        <taxon>Bacteroidia</taxon>
        <taxon>Marinilabiliales</taxon>
        <taxon>Marinilabiliaceae</taxon>
        <taxon>Carboxylicivirga</taxon>
    </lineage>
</organism>
<dbReference type="PROSITE" id="PS51257">
    <property type="entry name" value="PROKAR_LIPOPROTEIN"/>
    <property type="match status" value="1"/>
</dbReference>
<reference evidence="3" key="1">
    <citation type="journal article" date="2018" name="Int. J. Syst. Evol. Microbiol.">
        <title>Carboxylicivirga sediminis sp. nov., isolated from coastal sediment.</title>
        <authorList>
            <person name="Wang F.Q."/>
            <person name="Ren L.H."/>
            <person name="Zou R.J."/>
            <person name="Sun Y.Z."/>
            <person name="Liu X.J."/>
            <person name="Jiang F."/>
            <person name="Liu L.J."/>
        </authorList>
    </citation>
    <scope>NUCLEOTIDE SEQUENCE</scope>
    <source>
        <strain evidence="3">JR1</strain>
    </source>
</reference>
<dbReference type="Pfam" id="PF13320">
    <property type="entry name" value="GH123_cat"/>
    <property type="match status" value="1"/>
</dbReference>
<protein>
    <submittedName>
        <fullName evidence="3">DUF4091 domain-containing protein</fullName>
    </submittedName>
</protein>
<dbReference type="EMBL" id="JAGTAR010000008">
    <property type="protein sequence ID" value="MBR8535241.1"/>
    <property type="molecule type" value="Genomic_DNA"/>
</dbReference>